<dbReference type="InterPro" id="IPR004410">
    <property type="entry name" value="Malonyl_CoA-ACP_transAc_FabD"/>
</dbReference>
<evidence type="ECO:0000256" key="6">
    <source>
        <dbReference type="PIRNR" id="PIRNR000446"/>
    </source>
</evidence>
<comment type="caution">
    <text evidence="8">The sequence shown here is derived from an EMBL/GenBank/DDBJ whole genome shotgun (WGS) entry which is preliminary data.</text>
</comment>
<evidence type="ECO:0000256" key="2">
    <source>
        <dbReference type="ARBA" id="ARBA00018953"/>
    </source>
</evidence>
<dbReference type="PANTHER" id="PTHR42681">
    <property type="entry name" value="MALONYL-COA-ACYL CARRIER PROTEIN TRANSACYLASE, MITOCHONDRIAL"/>
    <property type="match status" value="1"/>
</dbReference>
<dbReference type="GO" id="GO:0004314">
    <property type="term" value="F:[acyl-carrier-protein] S-malonyltransferase activity"/>
    <property type="evidence" value="ECO:0007669"/>
    <property type="project" value="UniProtKB-EC"/>
</dbReference>
<dbReference type="InterPro" id="IPR016036">
    <property type="entry name" value="Malonyl_transacylase_ACP-bd"/>
</dbReference>
<keyword evidence="3 6" id="KW-0808">Transferase</keyword>
<proteinExistence type="inferred from homology"/>
<comment type="catalytic activity">
    <reaction evidence="5 6">
        <text>holo-[ACP] + malonyl-CoA = malonyl-[ACP] + CoA</text>
        <dbReference type="Rhea" id="RHEA:41792"/>
        <dbReference type="Rhea" id="RHEA-COMP:9623"/>
        <dbReference type="Rhea" id="RHEA-COMP:9685"/>
        <dbReference type="ChEBI" id="CHEBI:57287"/>
        <dbReference type="ChEBI" id="CHEBI:57384"/>
        <dbReference type="ChEBI" id="CHEBI:64479"/>
        <dbReference type="ChEBI" id="CHEBI:78449"/>
        <dbReference type="EC" id="2.3.1.39"/>
    </reaction>
</comment>
<dbReference type="NCBIfam" id="TIGR00128">
    <property type="entry name" value="fabD"/>
    <property type="match status" value="1"/>
</dbReference>
<evidence type="ECO:0000256" key="4">
    <source>
        <dbReference type="ARBA" id="ARBA00023315"/>
    </source>
</evidence>
<accession>A0ABM8QHP9</accession>
<gene>
    <name evidence="8" type="primary">fabD</name>
    <name evidence="8" type="ORF">NSPZN2_10520</name>
</gene>
<dbReference type="EMBL" id="CAJNBJ010000001">
    <property type="protein sequence ID" value="CAE6697222.1"/>
    <property type="molecule type" value="Genomic_DNA"/>
</dbReference>
<dbReference type="InterPro" id="IPR001227">
    <property type="entry name" value="Ac_transferase_dom_sf"/>
</dbReference>
<protein>
    <recommendedName>
        <fullName evidence="2 6">Malonyl CoA-acyl carrier protein transacylase</fullName>
        <ecNumber evidence="1 6">2.3.1.39</ecNumber>
    </recommendedName>
</protein>
<dbReference type="GO" id="GO:0004321">
    <property type="term" value="F:fatty-acyl-CoA synthase activity"/>
    <property type="evidence" value="ECO:0007669"/>
    <property type="project" value="UniProtKB-EC"/>
</dbReference>
<comment type="similarity">
    <text evidence="6">Belongs to the fabD family.</text>
</comment>
<evidence type="ECO:0000313" key="8">
    <source>
        <dbReference type="EMBL" id="CAE6697222.1"/>
    </source>
</evidence>
<feature type="domain" description="Malonyl-CoA:ACP transacylase (MAT)" evidence="7">
    <location>
        <begin position="9"/>
        <end position="316"/>
    </location>
</feature>
<dbReference type="Proteomes" id="UP000675880">
    <property type="component" value="Unassembled WGS sequence"/>
</dbReference>
<evidence type="ECO:0000256" key="5">
    <source>
        <dbReference type="ARBA" id="ARBA00048462"/>
    </source>
</evidence>
<keyword evidence="4 6" id="KW-0012">Acyltransferase</keyword>
<dbReference type="RefSeq" id="WP_213040390.1">
    <property type="nucleotide sequence ID" value="NZ_CAJNBJ010000001.1"/>
</dbReference>
<dbReference type="InterPro" id="IPR014043">
    <property type="entry name" value="Acyl_transferase_dom"/>
</dbReference>
<dbReference type="EC" id="2.3.1.39" evidence="1 6"/>
<dbReference type="SUPFAM" id="SSF52151">
    <property type="entry name" value="FabD/lysophospholipase-like"/>
    <property type="match status" value="1"/>
</dbReference>
<dbReference type="InterPro" id="IPR024925">
    <property type="entry name" value="Malonyl_CoA-ACP_transAc"/>
</dbReference>
<dbReference type="InterPro" id="IPR050858">
    <property type="entry name" value="Mal-CoA-ACP_Trans/PKS_FabD"/>
</dbReference>
<organism evidence="8 9">
    <name type="scientific">Nitrospira defluvii</name>
    <dbReference type="NCBI Taxonomy" id="330214"/>
    <lineage>
        <taxon>Bacteria</taxon>
        <taxon>Pseudomonadati</taxon>
        <taxon>Nitrospirota</taxon>
        <taxon>Nitrospiria</taxon>
        <taxon>Nitrospirales</taxon>
        <taxon>Nitrospiraceae</taxon>
        <taxon>Nitrospira</taxon>
    </lineage>
</organism>
<dbReference type="SMART" id="SM00827">
    <property type="entry name" value="PKS_AT"/>
    <property type="match status" value="1"/>
</dbReference>
<evidence type="ECO:0000256" key="1">
    <source>
        <dbReference type="ARBA" id="ARBA00013258"/>
    </source>
</evidence>
<dbReference type="PIRSF" id="PIRSF000446">
    <property type="entry name" value="Mct"/>
    <property type="match status" value="1"/>
</dbReference>
<dbReference type="Gene3D" id="3.40.366.10">
    <property type="entry name" value="Malonyl-Coenzyme A Acyl Carrier Protein, domain 2"/>
    <property type="match status" value="1"/>
</dbReference>
<dbReference type="SUPFAM" id="SSF55048">
    <property type="entry name" value="Probable ACP-binding domain of malonyl-CoA ACP transacylase"/>
    <property type="match status" value="1"/>
</dbReference>
<sequence>MTVSGIGFVFPGQGSQSVGMGRGFYDASPAVKALYDEASLVLGYDIAQLCFEGPAERLNLTEHTQPALFVSSAAALTALEPAGLVPLAVAGHSLGEYSALYAAGGLSFRDAVALVQKRGRYMSEAVQPGTGLVAALLGLSAEVVKDACQEAASVGVVAAANFNSPGQVVIAGEKSAVERAIEIAKGKGCKKAIPLPVSVPVHTPLMQGAADRLAAEFGGVAWHDLRVPLVNNAEAVALQRAEDIRASLVRQLPSSVRWEESVHKMVQLGVTTFVEIGPGTVLTGLVKRILPGAVTANVHDSKSLDAALVTLGVKGQG</sequence>
<dbReference type="Gene3D" id="3.30.70.250">
    <property type="entry name" value="Malonyl-CoA ACP transacylase, ACP-binding"/>
    <property type="match status" value="1"/>
</dbReference>
<dbReference type="GO" id="GO:0004312">
    <property type="term" value="F:fatty acid synthase activity"/>
    <property type="evidence" value="ECO:0007669"/>
    <property type="project" value="UniProtKB-EC"/>
</dbReference>
<name>A0ABM8QHP9_9BACT</name>
<evidence type="ECO:0000256" key="3">
    <source>
        <dbReference type="ARBA" id="ARBA00022679"/>
    </source>
</evidence>
<evidence type="ECO:0000259" key="7">
    <source>
        <dbReference type="SMART" id="SM00827"/>
    </source>
</evidence>
<reference evidence="8 9" key="1">
    <citation type="submission" date="2021-02" db="EMBL/GenBank/DDBJ databases">
        <authorList>
            <person name="Han P."/>
        </authorList>
    </citation>
    <scope>NUCLEOTIDE SEQUENCE [LARGE SCALE GENOMIC DNA]</scope>
    <source>
        <strain evidence="8">Candidatus Nitrospira sp. ZN2</strain>
    </source>
</reference>
<keyword evidence="9" id="KW-1185">Reference proteome</keyword>
<dbReference type="Pfam" id="PF00698">
    <property type="entry name" value="Acyl_transf_1"/>
    <property type="match status" value="1"/>
</dbReference>
<dbReference type="PANTHER" id="PTHR42681:SF1">
    <property type="entry name" value="MALONYL-COA-ACYL CARRIER PROTEIN TRANSACYLASE, MITOCHONDRIAL"/>
    <property type="match status" value="1"/>
</dbReference>
<dbReference type="InterPro" id="IPR016035">
    <property type="entry name" value="Acyl_Trfase/lysoPLipase"/>
</dbReference>
<evidence type="ECO:0000313" key="9">
    <source>
        <dbReference type="Proteomes" id="UP000675880"/>
    </source>
</evidence>